<accession>A0ABZ1YQF2</accession>
<dbReference type="EMBL" id="CP109441">
    <property type="protein sequence ID" value="WUV45479.1"/>
    <property type="molecule type" value="Genomic_DNA"/>
</dbReference>
<proteinExistence type="predicted"/>
<organism evidence="1 2">
    <name type="scientific">Nocardia vinacea</name>
    <dbReference type="NCBI Taxonomy" id="96468"/>
    <lineage>
        <taxon>Bacteria</taxon>
        <taxon>Bacillati</taxon>
        <taxon>Actinomycetota</taxon>
        <taxon>Actinomycetes</taxon>
        <taxon>Mycobacteriales</taxon>
        <taxon>Nocardiaceae</taxon>
        <taxon>Nocardia</taxon>
    </lineage>
</organism>
<evidence type="ECO:0000313" key="2">
    <source>
        <dbReference type="Proteomes" id="UP001432062"/>
    </source>
</evidence>
<gene>
    <name evidence="1" type="ORF">OG563_41325</name>
</gene>
<keyword evidence="2" id="KW-1185">Reference proteome</keyword>
<name>A0ABZ1YQF2_9NOCA</name>
<reference evidence="1" key="1">
    <citation type="submission" date="2022-10" db="EMBL/GenBank/DDBJ databases">
        <title>The complete genomes of actinobacterial strains from the NBC collection.</title>
        <authorList>
            <person name="Joergensen T.S."/>
            <person name="Alvarez Arevalo M."/>
            <person name="Sterndorff E.B."/>
            <person name="Faurdal D."/>
            <person name="Vuksanovic O."/>
            <person name="Mourched A.-S."/>
            <person name="Charusanti P."/>
            <person name="Shaw S."/>
            <person name="Blin K."/>
            <person name="Weber T."/>
        </authorList>
    </citation>
    <scope>NUCLEOTIDE SEQUENCE</scope>
    <source>
        <strain evidence="1">NBC_01482</strain>
    </source>
</reference>
<dbReference type="RefSeq" id="WP_327098688.1">
    <property type="nucleotide sequence ID" value="NZ_CP109149.1"/>
</dbReference>
<protein>
    <submittedName>
        <fullName evidence="1">Uncharacterized protein</fullName>
    </submittedName>
</protein>
<dbReference type="Proteomes" id="UP001432062">
    <property type="component" value="Chromosome"/>
</dbReference>
<sequence length="49" mass="5621">MRERFEQSIDTAPERIDETWCYRGGFARDIADDRAGRDAGAEGRNRSES</sequence>
<evidence type="ECO:0000313" key="1">
    <source>
        <dbReference type="EMBL" id="WUV45479.1"/>
    </source>
</evidence>